<feature type="compositionally biased region" description="Polar residues" evidence="1">
    <location>
        <begin position="262"/>
        <end position="275"/>
    </location>
</feature>
<dbReference type="Gene3D" id="4.10.280.10">
    <property type="entry name" value="Helix-loop-helix DNA-binding domain"/>
    <property type="match status" value="1"/>
</dbReference>
<dbReference type="GO" id="GO:0003700">
    <property type="term" value="F:DNA-binding transcription factor activity"/>
    <property type="evidence" value="ECO:0007669"/>
    <property type="project" value="TreeGrafter"/>
</dbReference>
<dbReference type="InterPro" id="IPR011598">
    <property type="entry name" value="bHLH_dom"/>
</dbReference>
<dbReference type="GO" id="GO:0070888">
    <property type="term" value="F:E-box binding"/>
    <property type="evidence" value="ECO:0007669"/>
    <property type="project" value="TreeGrafter"/>
</dbReference>
<evidence type="ECO:0000256" key="1">
    <source>
        <dbReference type="SAM" id="MobiDB-lite"/>
    </source>
</evidence>
<gene>
    <name evidence="3" type="ORF">Pmani_030509</name>
</gene>
<dbReference type="PANTHER" id="PTHR19290">
    <property type="entry name" value="BASIC HELIX-LOOP-HELIX PROTEIN NEUROGENIN-RELATED"/>
    <property type="match status" value="1"/>
</dbReference>
<dbReference type="SUPFAM" id="SSF47459">
    <property type="entry name" value="HLH, helix-loop-helix DNA-binding domain"/>
    <property type="match status" value="1"/>
</dbReference>
<dbReference type="AlphaFoldDB" id="A0AAE1NVF9"/>
<dbReference type="GO" id="GO:0009653">
    <property type="term" value="P:anatomical structure morphogenesis"/>
    <property type="evidence" value="ECO:0007669"/>
    <property type="project" value="TreeGrafter"/>
</dbReference>
<dbReference type="PROSITE" id="PS50888">
    <property type="entry name" value="BHLH"/>
    <property type="match status" value="1"/>
</dbReference>
<sequence length="336" mass="37233">MTKTEKKKQVCVEDRVVVTVDDNNNNHNNNNRYSSGSNNNNNTGRYSSGSNNNNNHNSSNNSTSRYSSVSDSNSNNNNSTSRYSSGSDSNSNNNSTSRYSSGSDSNSNNNSTSRYSSGSDSNNNSSRYSSGSGASSYGKYQLRPRSMRSRRHYDPDWSLPDALEHKPRPPPLSRYRRKTANARERCRMRQINSAFESLRGVLPSWVCRRQAAADMTKISTLKLASAYIRSLQDMLDGNAPQDTCAWVLSGVFDEKQQQQQQPTHTISGDDTNNRPQPQPQTHTTHDTTDLLTLLCGASDAILTDTFESSSYLSTTDADQDTVTLLLLGADPPRCWT</sequence>
<dbReference type="PANTHER" id="PTHR19290:SF147">
    <property type="entry name" value="HELIX-LOOP-HELIX PROTEIN DELILAH"/>
    <property type="match status" value="1"/>
</dbReference>
<proteinExistence type="predicted"/>
<dbReference type="Proteomes" id="UP001292094">
    <property type="component" value="Unassembled WGS sequence"/>
</dbReference>
<feature type="compositionally biased region" description="Low complexity" evidence="1">
    <location>
        <begin position="17"/>
        <end position="137"/>
    </location>
</feature>
<accession>A0AAE1NVF9</accession>
<dbReference type="GO" id="GO:0005634">
    <property type="term" value="C:nucleus"/>
    <property type="evidence" value="ECO:0007669"/>
    <property type="project" value="TreeGrafter"/>
</dbReference>
<evidence type="ECO:0000259" key="2">
    <source>
        <dbReference type="PROSITE" id="PS50888"/>
    </source>
</evidence>
<dbReference type="SMART" id="SM00353">
    <property type="entry name" value="HLH"/>
    <property type="match status" value="1"/>
</dbReference>
<comment type="caution">
    <text evidence="3">The sequence shown here is derived from an EMBL/GenBank/DDBJ whole genome shotgun (WGS) entry which is preliminary data.</text>
</comment>
<dbReference type="InterPro" id="IPR050359">
    <property type="entry name" value="bHLH_transcription_factors"/>
</dbReference>
<evidence type="ECO:0000313" key="3">
    <source>
        <dbReference type="EMBL" id="KAK4297045.1"/>
    </source>
</evidence>
<organism evidence="3 4">
    <name type="scientific">Petrolisthes manimaculis</name>
    <dbReference type="NCBI Taxonomy" id="1843537"/>
    <lineage>
        <taxon>Eukaryota</taxon>
        <taxon>Metazoa</taxon>
        <taxon>Ecdysozoa</taxon>
        <taxon>Arthropoda</taxon>
        <taxon>Crustacea</taxon>
        <taxon>Multicrustacea</taxon>
        <taxon>Malacostraca</taxon>
        <taxon>Eumalacostraca</taxon>
        <taxon>Eucarida</taxon>
        <taxon>Decapoda</taxon>
        <taxon>Pleocyemata</taxon>
        <taxon>Anomura</taxon>
        <taxon>Galatheoidea</taxon>
        <taxon>Porcellanidae</taxon>
        <taxon>Petrolisthes</taxon>
    </lineage>
</organism>
<dbReference type="Pfam" id="PF00010">
    <property type="entry name" value="HLH"/>
    <property type="match status" value="1"/>
</dbReference>
<feature type="domain" description="BHLH" evidence="2">
    <location>
        <begin position="175"/>
        <end position="231"/>
    </location>
</feature>
<evidence type="ECO:0000313" key="4">
    <source>
        <dbReference type="Proteomes" id="UP001292094"/>
    </source>
</evidence>
<feature type="region of interest" description="Disordered" evidence="1">
    <location>
        <begin position="255"/>
        <end position="285"/>
    </location>
</feature>
<dbReference type="GO" id="GO:0046983">
    <property type="term" value="F:protein dimerization activity"/>
    <property type="evidence" value="ECO:0007669"/>
    <property type="project" value="InterPro"/>
</dbReference>
<dbReference type="GO" id="GO:0045944">
    <property type="term" value="P:positive regulation of transcription by RNA polymerase II"/>
    <property type="evidence" value="ECO:0007669"/>
    <property type="project" value="TreeGrafter"/>
</dbReference>
<protein>
    <recommendedName>
        <fullName evidence="2">BHLH domain-containing protein</fullName>
    </recommendedName>
</protein>
<name>A0AAE1NVF9_9EUCA</name>
<feature type="region of interest" description="Disordered" evidence="1">
    <location>
        <begin position="17"/>
        <end position="182"/>
    </location>
</feature>
<dbReference type="EMBL" id="JAWZYT010003724">
    <property type="protein sequence ID" value="KAK4297045.1"/>
    <property type="molecule type" value="Genomic_DNA"/>
</dbReference>
<reference evidence="3" key="1">
    <citation type="submission" date="2023-11" db="EMBL/GenBank/DDBJ databases">
        <title>Genome assemblies of two species of porcelain crab, Petrolisthes cinctipes and Petrolisthes manimaculis (Anomura: Porcellanidae).</title>
        <authorList>
            <person name="Angst P."/>
        </authorList>
    </citation>
    <scope>NUCLEOTIDE SEQUENCE</scope>
    <source>
        <strain evidence="3">PB745_02</strain>
        <tissue evidence="3">Gill</tissue>
    </source>
</reference>
<dbReference type="InterPro" id="IPR036638">
    <property type="entry name" value="HLH_DNA-bd_sf"/>
</dbReference>
<keyword evidence="4" id="KW-1185">Reference proteome</keyword>